<organism evidence="2 3">
    <name type="scientific">Adineta steineri</name>
    <dbReference type="NCBI Taxonomy" id="433720"/>
    <lineage>
        <taxon>Eukaryota</taxon>
        <taxon>Metazoa</taxon>
        <taxon>Spiralia</taxon>
        <taxon>Gnathifera</taxon>
        <taxon>Rotifera</taxon>
        <taxon>Eurotatoria</taxon>
        <taxon>Bdelloidea</taxon>
        <taxon>Adinetida</taxon>
        <taxon>Adinetidae</taxon>
        <taxon>Adineta</taxon>
    </lineage>
</organism>
<sequence>TYLNQSDVEIVHLWDRYYNLTDRLLNETVDRNRPIYSDKEEADLVRLSYENVFEELRQKTLHELLELPYDFKLHNKNETNTNWTNIRLQFETSMNRSIVKRLDTKIKWHEKHHRTFKTFFAKKRRQFLRCYHIIKLAIRSIIYKTDFIKSVKNEINSAIDESDSDGIVTEETPPQPPTSTESSSSSSSKKSSSTNGKSKKKQTKK</sequence>
<evidence type="ECO:0000313" key="3">
    <source>
        <dbReference type="Proteomes" id="UP000663868"/>
    </source>
</evidence>
<evidence type="ECO:0000256" key="1">
    <source>
        <dbReference type="SAM" id="MobiDB-lite"/>
    </source>
</evidence>
<dbReference type="EMBL" id="CAJOBB010011295">
    <property type="protein sequence ID" value="CAF4258681.1"/>
    <property type="molecule type" value="Genomic_DNA"/>
</dbReference>
<name>A0A820FCI3_9BILA</name>
<feature type="non-terminal residue" evidence="2">
    <location>
        <position position="1"/>
    </location>
</feature>
<accession>A0A820FCI3</accession>
<dbReference type="AlphaFoldDB" id="A0A820FCI3"/>
<proteinExistence type="predicted"/>
<comment type="caution">
    <text evidence="2">The sequence shown here is derived from an EMBL/GenBank/DDBJ whole genome shotgun (WGS) entry which is preliminary data.</text>
</comment>
<gene>
    <name evidence="2" type="ORF">KXQ929_LOCUS43217</name>
</gene>
<reference evidence="2" key="1">
    <citation type="submission" date="2021-02" db="EMBL/GenBank/DDBJ databases">
        <authorList>
            <person name="Nowell W R."/>
        </authorList>
    </citation>
    <scope>NUCLEOTIDE SEQUENCE</scope>
</reference>
<feature type="region of interest" description="Disordered" evidence="1">
    <location>
        <begin position="162"/>
        <end position="205"/>
    </location>
</feature>
<dbReference type="Proteomes" id="UP000663868">
    <property type="component" value="Unassembled WGS sequence"/>
</dbReference>
<evidence type="ECO:0000313" key="2">
    <source>
        <dbReference type="EMBL" id="CAF4258681.1"/>
    </source>
</evidence>
<protein>
    <submittedName>
        <fullName evidence="2">Uncharacterized protein</fullName>
    </submittedName>
</protein>
<feature type="compositionally biased region" description="Low complexity" evidence="1">
    <location>
        <begin position="178"/>
        <end position="196"/>
    </location>
</feature>